<organism evidence="1">
    <name type="scientific">Arundo donax</name>
    <name type="common">Giant reed</name>
    <name type="synonym">Donax arundinaceus</name>
    <dbReference type="NCBI Taxonomy" id="35708"/>
    <lineage>
        <taxon>Eukaryota</taxon>
        <taxon>Viridiplantae</taxon>
        <taxon>Streptophyta</taxon>
        <taxon>Embryophyta</taxon>
        <taxon>Tracheophyta</taxon>
        <taxon>Spermatophyta</taxon>
        <taxon>Magnoliopsida</taxon>
        <taxon>Liliopsida</taxon>
        <taxon>Poales</taxon>
        <taxon>Poaceae</taxon>
        <taxon>PACMAD clade</taxon>
        <taxon>Arundinoideae</taxon>
        <taxon>Arundineae</taxon>
        <taxon>Arundo</taxon>
    </lineage>
</organism>
<reference evidence="1" key="2">
    <citation type="journal article" date="2015" name="Data Brief">
        <title>Shoot transcriptome of the giant reed, Arundo donax.</title>
        <authorList>
            <person name="Barrero R.A."/>
            <person name="Guerrero F.D."/>
            <person name="Moolhuijzen P."/>
            <person name="Goolsby J.A."/>
            <person name="Tidwell J."/>
            <person name="Bellgard S.E."/>
            <person name="Bellgard M.I."/>
        </authorList>
    </citation>
    <scope>NUCLEOTIDE SEQUENCE</scope>
    <source>
        <tissue evidence="1">Shoot tissue taken approximately 20 cm above the soil surface</tissue>
    </source>
</reference>
<reference evidence="1" key="1">
    <citation type="submission" date="2014-09" db="EMBL/GenBank/DDBJ databases">
        <authorList>
            <person name="Magalhaes I.L.F."/>
            <person name="Oliveira U."/>
            <person name="Santos F.R."/>
            <person name="Vidigal T.H.D.A."/>
            <person name="Brescovit A.D."/>
            <person name="Santos A.J."/>
        </authorList>
    </citation>
    <scope>NUCLEOTIDE SEQUENCE</scope>
    <source>
        <tissue evidence="1">Shoot tissue taken approximately 20 cm above the soil surface</tissue>
    </source>
</reference>
<sequence length="46" mass="5232">MKGFMTARGYKNIAEKYYQNTGLRHFKTQLIIGGINLRGYIAFGCS</sequence>
<accession>A0A0A8YGW0</accession>
<proteinExistence type="predicted"/>
<name>A0A0A8YGW0_ARUDO</name>
<protein>
    <submittedName>
        <fullName evidence="1">Uncharacterized protein</fullName>
    </submittedName>
</protein>
<dbReference type="AlphaFoldDB" id="A0A0A8YGW0"/>
<evidence type="ECO:0000313" key="1">
    <source>
        <dbReference type="EMBL" id="JAD24565.1"/>
    </source>
</evidence>
<dbReference type="EMBL" id="GBRH01273330">
    <property type="protein sequence ID" value="JAD24565.1"/>
    <property type="molecule type" value="Transcribed_RNA"/>
</dbReference>